<proteinExistence type="predicted"/>
<evidence type="ECO:0000256" key="1">
    <source>
        <dbReference type="SAM" id="MobiDB-lite"/>
    </source>
</evidence>
<dbReference type="Proteomes" id="UP001153076">
    <property type="component" value="Unassembled WGS sequence"/>
</dbReference>
<accession>A0A9Q1QFV0</accession>
<organism evidence="2 3">
    <name type="scientific">Carnegiea gigantea</name>
    <dbReference type="NCBI Taxonomy" id="171969"/>
    <lineage>
        <taxon>Eukaryota</taxon>
        <taxon>Viridiplantae</taxon>
        <taxon>Streptophyta</taxon>
        <taxon>Embryophyta</taxon>
        <taxon>Tracheophyta</taxon>
        <taxon>Spermatophyta</taxon>
        <taxon>Magnoliopsida</taxon>
        <taxon>eudicotyledons</taxon>
        <taxon>Gunneridae</taxon>
        <taxon>Pentapetalae</taxon>
        <taxon>Caryophyllales</taxon>
        <taxon>Cactineae</taxon>
        <taxon>Cactaceae</taxon>
        <taxon>Cactoideae</taxon>
        <taxon>Echinocereeae</taxon>
        <taxon>Carnegiea</taxon>
    </lineage>
</organism>
<comment type="caution">
    <text evidence="2">The sequence shown here is derived from an EMBL/GenBank/DDBJ whole genome shotgun (WGS) entry which is preliminary data.</text>
</comment>
<feature type="region of interest" description="Disordered" evidence="1">
    <location>
        <begin position="1"/>
        <end position="58"/>
    </location>
</feature>
<gene>
    <name evidence="2" type="ORF">Cgig2_031593</name>
</gene>
<dbReference type="EMBL" id="JAKOGI010000194">
    <property type="protein sequence ID" value="KAJ8440279.1"/>
    <property type="molecule type" value="Genomic_DNA"/>
</dbReference>
<evidence type="ECO:0000313" key="3">
    <source>
        <dbReference type="Proteomes" id="UP001153076"/>
    </source>
</evidence>
<evidence type="ECO:0000313" key="2">
    <source>
        <dbReference type="EMBL" id="KAJ8440279.1"/>
    </source>
</evidence>
<dbReference type="AlphaFoldDB" id="A0A9Q1QFV0"/>
<name>A0A9Q1QFV0_9CARY</name>
<keyword evidence="3" id="KW-1185">Reference proteome</keyword>
<sequence length="226" mass="24992">MGLGPSRSPKESSGSNKGLPTSDDEDEQARAAVSPFESGSTTSEEVTAEDLLMLRGQKPLTVSLSLPRSVVRKHPRPEEGEEVAATSVPTLVRTGPLPSKGAEAEQVDPPIKLELVDRLARSWDLALSNLAEPPRVIEEHVAIAALEEAHIKIKDKMITSHKGAVKVERQGYQRGQEDRTEFFREFLEMLTPNDFQQEGYLEAYIIYVDDHCRAQASGEDPEQVEF</sequence>
<protein>
    <submittedName>
        <fullName evidence="2">Uncharacterized protein</fullName>
    </submittedName>
</protein>
<reference evidence="2" key="1">
    <citation type="submission" date="2022-04" db="EMBL/GenBank/DDBJ databases">
        <title>Carnegiea gigantea Genome sequencing and assembly v2.</title>
        <authorList>
            <person name="Copetti D."/>
            <person name="Sanderson M.J."/>
            <person name="Burquez A."/>
            <person name="Wojciechowski M.F."/>
        </authorList>
    </citation>
    <scope>NUCLEOTIDE SEQUENCE</scope>
    <source>
        <strain evidence="2">SGP5-SGP5p</strain>
        <tissue evidence="2">Aerial part</tissue>
    </source>
</reference>